<feature type="modified residue" description="Phosphohistidine" evidence="10">
    <location>
        <position position="215"/>
    </location>
</feature>
<sequence length="272" mass="31500">MNKGGKEIPVIVFIIPKQKGMSSLKKRLLRLIKYKGREREYIIKWIKKFLGIPEGSILVAEDDPASQRLIRNILENEGLNVDIVENGEAALMAVKERVYDIIVMDMRMPKLDGYEATKRLKEDPKTKHIPVIALTAHALKEDKERCLKAGADDYLAKPVTKSKLLRILKKHMETHLAAEEEEDRIYYINYLKETVHAMDVALRTGDFNTFLRLAHNLKGSGQSYGFTEISFLGKMLEEEFKEGKKEIVKFLFKKLCQKVKEYETNQDYGHRR</sequence>
<keyword evidence="2" id="KW-1003">Cell membrane</keyword>
<evidence type="ECO:0000256" key="7">
    <source>
        <dbReference type="ARBA" id="ARBA00022989"/>
    </source>
</evidence>
<dbReference type="GO" id="GO:0004672">
    <property type="term" value="F:protein kinase activity"/>
    <property type="evidence" value="ECO:0007669"/>
    <property type="project" value="UniProtKB-ARBA"/>
</dbReference>
<dbReference type="Pfam" id="PF00072">
    <property type="entry name" value="Response_reg"/>
    <property type="match status" value="1"/>
</dbReference>
<evidence type="ECO:0000259" key="13">
    <source>
        <dbReference type="PROSITE" id="PS50894"/>
    </source>
</evidence>
<evidence type="ECO:0000256" key="1">
    <source>
        <dbReference type="ARBA" id="ARBA00004651"/>
    </source>
</evidence>
<gene>
    <name evidence="14" type="ORF">ENF30_02060</name>
</gene>
<dbReference type="SMART" id="SM00448">
    <property type="entry name" value="REC"/>
    <property type="match status" value="1"/>
</dbReference>
<dbReference type="PANTHER" id="PTHR45339:SF1">
    <property type="entry name" value="HYBRID SIGNAL TRANSDUCTION HISTIDINE KINASE J"/>
    <property type="match status" value="1"/>
</dbReference>
<evidence type="ECO:0000256" key="10">
    <source>
        <dbReference type="PROSITE-ProRule" id="PRU00110"/>
    </source>
</evidence>
<dbReference type="CDD" id="cd17546">
    <property type="entry name" value="REC_hyHK_CKI1_RcsC-like"/>
    <property type="match status" value="1"/>
</dbReference>
<dbReference type="PROSITE" id="PS50894">
    <property type="entry name" value="HPT"/>
    <property type="match status" value="1"/>
</dbReference>
<dbReference type="GO" id="GO:0005886">
    <property type="term" value="C:plasma membrane"/>
    <property type="evidence" value="ECO:0007669"/>
    <property type="project" value="UniProtKB-SubCell"/>
</dbReference>
<dbReference type="GO" id="GO:0000160">
    <property type="term" value="P:phosphorelay signal transduction system"/>
    <property type="evidence" value="ECO:0007669"/>
    <property type="project" value="UniProtKB-KW"/>
</dbReference>
<name>A0A7V0IAG4_DESA2</name>
<reference evidence="14" key="1">
    <citation type="journal article" date="2020" name="mSystems">
        <title>Genome- and Community-Level Interaction Insights into Carbon Utilization and Element Cycling Functions of Hydrothermarchaeota in Hydrothermal Sediment.</title>
        <authorList>
            <person name="Zhou Z."/>
            <person name="Liu Y."/>
            <person name="Xu W."/>
            <person name="Pan J."/>
            <person name="Luo Z.H."/>
            <person name="Li M."/>
        </authorList>
    </citation>
    <scope>NUCLEOTIDE SEQUENCE [LARGE SCALE GENOMIC DNA]</scope>
    <source>
        <strain evidence="14">HyVt-113</strain>
    </source>
</reference>
<dbReference type="InterPro" id="IPR001789">
    <property type="entry name" value="Sig_transdc_resp-reg_receiver"/>
</dbReference>
<dbReference type="GO" id="GO:0005524">
    <property type="term" value="F:ATP binding"/>
    <property type="evidence" value="ECO:0007669"/>
    <property type="project" value="UniProtKB-KW"/>
</dbReference>
<dbReference type="SUPFAM" id="SSF52172">
    <property type="entry name" value="CheY-like"/>
    <property type="match status" value="1"/>
</dbReference>
<protein>
    <submittedName>
        <fullName evidence="14">Response regulator</fullName>
    </submittedName>
</protein>
<keyword evidence="7" id="KW-1133">Transmembrane helix</keyword>
<evidence type="ECO:0000313" key="14">
    <source>
        <dbReference type="EMBL" id="HDD35565.1"/>
    </source>
</evidence>
<dbReference type="SUPFAM" id="SSF47226">
    <property type="entry name" value="Histidine-containing phosphotransfer domain, HPT domain"/>
    <property type="match status" value="1"/>
</dbReference>
<accession>A0A7V0IAG4</accession>
<dbReference type="PANTHER" id="PTHR45339">
    <property type="entry name" value="HYBRID SIGNAL TRANSDUCTION HISTIDINE KINASE J"/>
    <property type="match status" value="1"/>
</dbReference>
<feature type="modified residue" description="4-aspartylphosphate" evidence="11">
    <location>
        <position position="105"/>
    </location>
</feature>
<keyword evidence="9" id="KW-0472">Membrane</keyword>
<dbReference type="Proteomes" id="UP000885706">
    <property type="component" value="Unassembled WGS sequence"/>
</dbReference>
<feature type="domain" description="Response regulatory" evidence="12">
    <location>
        <begin position="56"/>
        <end position="172"/>
    </location>
</feature>
<evidence type="ECO:0000256" key="8">
    <source>
        <dbReference type="ARBA" id="ARBA00023012"/>
    </source>
</evidence>
<evidence type="ECO:0000259" key="12">
    <source>
        <dbReference type="PROSITE" id="PS50110"/>
    </source>
</evidence>
<dbReference type="InterPro" id="IPR036641">
    <property type="entry name" value="HPT_dom_sf"/>
</dbReference>
<dbReference type="PROSITE" id="PS50110">
    <property type="entry name" value="RESPONSE_REGULATORY"/>
    <property type="match status" value="1"/>
</dbReference>
<evidence type="ECO:0000256" key="3">
    <source>
        <dbReference type="ARBA" id="ARBA00022553"/>
    </source>
</evidence>
<comment type="subcellular location">
    <subcellularLocation>
        <location evidence="1">Cell membrane</location>
        <topology evidence="1">Multi-pass membrane protein</topology>
    </subcellularLocation>
</comment>
<evidence type="ECO:0000256" key="2">
    <source>
        <dbReference type="ARBA" id="ARBA00022475"/>
    </source>
</evidence>
<evidence type="ECO:0000256" key="5">
    <source>
        <dbReference type="ARBA" id="ARBA00022741"/>
    </source>
</evidence>
<keyword evidence="5" id="KW-0547">Nucleotide-binding</keyword>
<dbReference type="AlphaFoldDB" id="A0A7V0IAG4"/>
<feature type="domain" description="HPt" evidence="13">
    <location>
        <begin position="176"/>
        <end position="269"/>
    </location>
</feature>
<evidence type="ECO:0000256" key="9">
    <source>
        <dbReference type="ARBA" id="ARBA00023136"/>
    </source>
</evidence>
<dbReference type="InterPro" id="IPR008207">
    <property type="entry name" value="Sig_transdc_His_kin_Hpt_dom"/>
</dbReference>
<keyword evidence="3 11" id="KW-0597">Phosphoprotein</keyword>
<comment type="caution">
    <text evidence="14">The sequence shown here is derived from an EMBL/GenBank/DDBJ whole genome shotgun (WGS) entry which is preliminary data.</text>
</comment>
<keyword evidence="4" id="KW-0812">Transmembrane</keyword>
<dbReference type="EMBL" id="DQWQ01000089">
    <property type="protein sequence ID" value="HDD35565.1"/>
    <property type="molecule type" value="Genomic_DNA"/>
</dbReference>
<organism evidence="14">
    <name type="scientific">Desulfofervidus auxilii</name>
    <dbReference type="NCBI Taxonomy" id="1621989"/>
    <lineage>
        <taxon>Bacteria</taxon>
        <taxon>Pseudomonadati</taxon>
        <taxon>Thermodesulfobacteriota</taxon>
        <taxon>Candidatus Desulfofervidia</taxon>
        <taxon>Candidatus Desulfofervidales</taxon>
        <taxon>Candidatus Desulfofervidaceae</taxon>
        <taxon>Candidatus Desulfofervidus</taxon>
    </lineage>
</organism>
<evidence type="ECO:0000256" key="6">
    <source>
        <dbReference type="ARBA" id="ARBA00022840"/>
    </source>
</evidence>
<dbReference type="InterPro" id="IPR011006">
    <property type="entry name" value="CheY-like_superfamily"/>
</dbReference>
<keyword evidence="6" id="KW-0067">ATP-binding</keyword>
<proteinExistence type="predicted"/>
<evidence type="ECO:0000256" key="11">
    <source>
        <dbReference type="PROSITE-ProRule" id="PRU00169"/>
    </source>
</evidence>
<dbReference type="Gene3D" id="1.20.120.160">
    <property type="entry name" value="HPT domain"/>
    <property type="match status" value="1"/>
</dbReference>
<dbReference type="Pfam" id="PF01627">
    <property type="entry name" value="Hpt"/>
    <property type="match status" value="1"/>
</dbReference>
<keyword evidence="8" id="KW-0902">Two-component regulatory system</keyword>
<evidence type="ECO:0000256" key="4">
    <source>
        <dbReference type="ARBA" id="ARBA00022692"/>
    </source>
</evidence>
<dbReference type="Gene3D" id="3.40.50.2300">
    <property type="match status" value="1"/>
</dbReference>